<gene>
    <name evidence="1" type="ORF">VM95_06675</name>
</gene>
<comment type="caution">
    <text evidence="1">The sequence shown here is derived from an EMBL/GenBank/DDBJ whole genome shotgun (WGS) entry which is preliminary data.</text>
</comment>
<dbReference type="EMBL" id="JZKH01000008">
    <property type="protein sequence ID" value="KJS62901.1"/>
    <property type="molecule type" value="Genomic_DNA"/>
</dbReference>
<proteinExistence type="predicted"/>
<dbReference type="AlphaFoldDB" id="A0A0F2TK56"/>
<reference evidence="1 2" key="1">
    <citation type="submission" date="2015-02" db="EMBL/GenBank/DDBJ databases">
        <authorList>
            <person name="Ju K.-S."/>
            <person name="Doroghazi J.R."/>
            <person name="Metcalf W."/>
        </authorList>
    </citation>
    <scope>NUCLEOTIDE SEQUENCE [LARGE SCALE GENOMIC DNA]</scope>
    <source>
        <strain evidence="1 2">ATCC 31215</strain>
    </source>
</reference>
<keyword evidence="2" id="KW-1185">Reference proteome</keyword>
<protein>
    <submittedName>
        <fullName evidence="1">Uncharacterized protein</fullName>
    </submittedName>
</protein>
<sequence>MTVATSSIRRAPAGGLRLRIRRDPDRPLLLCGQLADIVGELAEDAVDVTALTLLYGLRSGTE</sequence>
<dbReference type="Proteomes" id="UP000033699">
    <property type="component" value="Unassembled WGS sequence"/>
</dbReference>
<accession>A0A0F2TK56</accession>
<evidence type="ECO:0000313" key="1">
    <source>
        <dbReference type="EMBL" id="KJS62901.1"/>
    </source>
</evidence>
<name>A0A0F2TK56_STRR3</name>
<evidence type="ECO:0000313" key="2">
    <source>
        <dbReference type="Proteomes" id="UP000033699"/>
    </source>
</evidence>
<organism evidence="1 2">
    <name type="scientific">Streptomyces rubellomurinus (strain ATCC 31215)</name>
    <dbReference type="NCBI Taxonomy" id="359131"/>
    <lineage>
        <taxon>Bacteria</taxon>
        <taxon>Bacillati</taxon>
        <taxon>Actinomycetota</taxon>
        <taxon>Actinomycetes</taxon>
        <taxon>Kitasatosporales</taxon>
        <taxon>Streptomycetaceae</taxon>
        <taxon>Streptomyces</taxon>
    </lineage>
</organism>
<dbReference type="PATRIC" id="fig|359131.3.peg.6890"/>